<feature type="compositionally biased region" description="Polar residues" evidence="1">
    <location>
        <begin position="183"/>
        <end position="200"/>
    </location>
</feature>
<accession>A0A7S2PIE5</accession>
<name>A0A7S2PIE5_9STRA</name>
<feature type="region of interest" description="Disordered" evidence="1">
    <location>
        <begin position="183"/>
        <end position="205"/>
    </location>
</feature>
<evidence type="ECO:0000313" key="2">
    <source>
        <dbReference type="EMBL" id="CAD9599099.1"/>
    </source>
</evidence>
<reference evidence="2" key="1">
    <citation type="submission" date="2021-01" db="EMBL/GenBank/DDBJ databases">
        <authorList>
            <person name="Corre E."/>
            <person name="Pelletier E."/>
            <person name="Niang G."/>
            <person name="Scheremetjew M."/>
            <person name="Finn R."/>
            <person name="Kale V."/>
            <person name="Holt S."/>
            <person name="Cochrane G."/>
            <person name="Meng A."/>
            <person name="Brown T."/>
            <person name="Cohen L."/>
        </authorList>
    </citation>
    <scope>NUCLEOTIDE SEQUENCE</scope>
    <source>
        <strain evidence="2">B650</strain>
    </source>
</reference>
<gene>
    <name evidence="2" type="ORF">LDAN0321_LOCUS16054</name>
</gene>
<protein>
    <submittedName>
        <fullName evidence="2">Uncharacterized protein</fullName>
    </submittedName>
</protein>
<dbReference type="EMBL" id="HBGY01025987">
    <property type="protein sequence ID" value="CAD9599099.1"/>
    <property type="molecule type" value="Transcribed_RNA"/>
</dbReference>
<feature type="region of interest" description="Disordered" evidence="1">
    <location>
        <begin position="1"/>
        <end position="103"/>
    </location>
</feature>
<organism evidence="2">
    <name type="scientific">Leptocylindrus danicus</name>
    <dbReference type="NCBI Taxonomy" id="163516"/>
    <lineage>
        <taxon>Eukaryota</taxon>
        <taxon>Sar</taxon>
        <taxon>Stramenopiles</taxon>
        <taxon>Ochrophyta</taxon>
        <taxon>Bacillariophyta</taxon>
        <taxon>Coscinodiscophyceae</taxon>
        <taxon>Chaetocerotophycidae</taxon>
        <taxon>Leptocylindrales</taxon>
        <taxon>Leptocylindraceae</taxon>
        <taxon>Leptocylindrus</taxon>
    </lineage>
</organism>
<evidence type="ECO:0000256" key="1">
    <source>
        <dbReference type="SAM" id="MobiDB-lite"/>
    </source>
</evidence>
<feature type="compositionally biased region" description="Basic and acidic residues" evidence="1">
    <location>
        <begin position="64"/>
        <end position="79"/>
    </location>
</feature>
<sequence length="453" mass="51091">MTTTTPPPSDCNYSCTTPPPPPRPAEHEESTRYADGNGRASLDLELPQLNSFPNLPIPNYDFGSNDRHEQHQRELEPLSRRLLPRPRTRNSNGSNISSEAGHQRIRDDHAHLWDDLRLPPLDDDSDQGYFWEHQQGDTNWLRQRPRSPLAVSQLNAPVSSDYFGYGSSSSEMAIYVAPMTPQRQQRQHNQSFTRPSNPSYQHHHHQYQDAFTSASHEWDVPPPQISMEPVVPSDDQAHPLVPIIVSQDSGRPRRTEVQINVATTHQMSGNITFRPLSSTETVGIIPGIEGDSDFHFQYSQSFSNNSSEGFDEDVDEEDDDLSYIGSRESTPTCCHSGSCSLHSLCLSTANNSNHPLLRSCSGSCCATRYFVRESSVRTTGSIDLKKMGSATSACLPHLRRTVSAPPKFIAESFEDCYQRQDNCFEVPFLNPGFRRHLRQFVLEWVLNLWPGKT</sequence>
<dbReference type="AlphaFoldDB" id="A0A7S2PIE5"/>
<proteinExistence type="predicted"/>